<organism evidence="2 3">
    <name type="scientific">Streptacidiphilus alkalitolerans</name>
    <dbReference type="NCBI Taxonomy" id="3342712"/>
    <lineage>
        <taxon>Bacteria</taxon>
        <taxon>Bacillati</taxon>
        <taxon>Actinomycetota</taxon>
        <taxon>Actinomycetes</taxon>
        <taxon>Kitasatosporales</taxon>
        <taxon>Streptomycetaceae</taxon>
        <taxon>Streptacidiphilus</taxon>
    </lineage>
</organism>
<feature type="region of interest" description="Disordered" evidence="1">
    <location>
        <begin position="1"/>
        <end position="57"/>
    </location>
</feature>
<proteinExistence type="predicted"/>
<gene>
    <name evidence="2" type="ORF">ACEZDB_22420</name>
</gene>
<dbReference type="Proteomes" id="UP001592530">
    <property type="component" value="Unassembled WGS sequence"/>
</dbReference>
<dbReference type="RefSeq" id="WP_380555493.1">
    <property type="nucleotide sequence ID" value="NZ_JBHEZY010000009.1"/>
</dbReference>
<name>A0ABV6X569_9ACTN</name>
<dbReference type="EMBL" id="JBHEZY010000009">
    <property type="protein sequence ID" value="MFC1433405.1"/>
    <property type="molecule type" value="Genomic_DNA"/>
</dbReference>
<protein>
    <submittedName>
        <fullName evidence="2">Uncharacterized protein</fullName>
    </submittedName>
</protein>
<reference evidence="2 3" key="1">
    <citation type="submission" date="2024-09" db="EMBL/GenBank/DDBJ databases">
        <authorList>
            <person name="Lee S.D."/>
        </authorList>
    </citation>
    <scope>NUCLEOTIDE SEQUENCE [LARGE SCALE GENOMIC DNA]</scope>
    <source>
        <strain evidence="2 3">N1-3</strain>
    </source>
</reference>
<feature type="compositionally biased region" description="Basic residues" evidence="1">
    <location>
        <begin position="1"/>
        <end position="16"/>
    </location>
</feature>
<evidence type="ECO:0000313" key="3">
    <source>
        <dbReference type="Proteomes" id="UP001592530"/>
    </source>
</evidence>
<comment type="caution">
    <text evidence="2">The sequence shown here is derived from an EMBL/GenBank/DDBJ whole genome shotgun (WGS) entry which is preliminary data.</text>
</comment>
<evidence type="ECO:0000313" key="2">
    <source>
        <dbReference type="EMBL" id="MFC1433405.1"/>
    </source>
</evidence>
<sequence length="57" mass="5806">MASHRTTRTGKARGRTGGRPAVSAGDRAATVAHRDPAAAPSRTARALPRTGVAELAD</sequence>
<evidence type="ECO:0000256" key="1">
    <source>
        <dbReference type="SAM" id="MobiDB-lite"/>
    </source>
</evidence>
<accession>A0ABV6X569</accession>